<dbReference type="AlphaFoldDB" id="A0AAV1NLR1"/>
<reference evidence="1 2" key="1">
    <citation type="submission" date="2024-01" db="EMBL/GenBank/DDBJ databases">
        <authorList>
            <person name="Alioto T."/>
            <person name="Alioto T."/>
            <person name="Gomez Garrido J."/>
        </authorList>
    </citation>
    <scope>NUCLEOTIDE SEQUENCE [LARGE SCALE GENOMIC DNA]</scope>
</reference>
<gene>
    <name evidence="1" type="ORF">FSCOSCO3_A034329</name>
</gene>
<comment type="caution">
    <text evidence="1">The sequence shown here is derived from an EMBL/GenBank/DDBJ whole genome shotgun (WGS) entry which is preliminary data.</text>
</comment>
<sequence>MKDDGQEYKHQGQDIKTNLRGLTHFNSQRLTRELTDSSPTSVCFQYFSAVKNKNLRKNNNGTQGTVYHVNLDHRILRFIPSTFANHQCLAPIISILSEEFEIISRSASSDKDRRTNLLCRKALTGHLTVSYNRHKP</sequence>
<dbReference type="Proteomes" id="UP001314229">
    <property type="component" value="Unassembled WGS sequence"/>
</dbReference>
<name>A0AAV1NLR1_SCOSC</name>
<evidence type="ECO:0000313" key="1">
    <source>
        <dbReference type="EMBL" id="CAK6960140.1"/>
    </source>
</evidence>
<dbReference type="EMBL" id="CAWUFR010000043">
    <property type="protein sequence ID" value="CAK6960140.1"/>
    <property type="molecule type" value="Genomic_DNA"/>
</dbReference>
<protein>
    <submittedName>
        <fullName evidence="1">Uncharacterized protein</fullName>
    </submittedName>
</protein>
<evidence type="ECO:0000313" key="2">
    <source>
        <dbReference type="Proteomes" id="UP001314229"/>
    </source>
</evidence>
<keyword evidence="2" id="KW-1185">Reference proteome</keyword>
<organism evidence="1 2">
    <name type="scientific">Scomber scombrus</name>
    <name type="common">Atlantic mackerel</name>
    <name type="synonym">Scomber vernalis</name>
    <dbReference type="NCBI Taxonomy" id="13677"/>
    <lineage>
        <taxon>Eukaryota</taxon>
        <taxon>Metazoa</taxon>
        <taxon>Chordata</taxon>
        <taxon>Craniata</taxon>
        <taxon>Vertebrata</taxon>
        <taxon>Euteleostomi</taxon>
        <taxon>Actinopterygii</taxon>
        <taxon>Neopterygii</taxon>
        <taxon>Teleostei</taxon>
        <taxon>Neoteleostei</taxon>
        <taxon>Acanthomorphata</taxon>
        <taxon>Pelagiaria</taxon>
        <taxon>Scombriformes</taxon>
        <taxon>Scombridae</taxon>
        <taxon>Scomber</taxon>
    </lineage>
</organism>
<proteinExistence type="predicted"/>
<accession>A0AAV1NLR1</accession>